<evidence type="ECO:0000313" key="2">
    <source>
        <dbReference type="EMBL" id="PTX74696.1"/>
    </source>
</evidence>
<reference evidence="2 3" key="1">
    <citation type="submission" date="2018-04" db="EMBL/GenBank/DDBJ databases">
        <title>Genomic Encyclopedia of Archaeal and Bacterial Type Strains, Phase II (KMG-II): from individual species to whole genera.</title>
        <authorList>
            <person name="Goeker M."/>
        </authorList>
    </citation>
    <scope>NUCLEOTIDE SEQUENCE [LARGE SCALE GENOMIC DNA]</scope>
    <source>
        <strain evidence="2 3">DSM 12244</strain>
    </source>
</reference>
<dbReference type="RefSeq" id="WP_025048332.1">
    <property type="nucleotide sequence ID" value="NZ_QBKU01000003.1"/>
</dbReference>
<dbReference type="Proteomes" id="UP000244092">
    <property type="component" value="Unassembled WGS sequence"/>
</dbReference>
<dbReference type="Pfam" id="PF09931">
    <property type="entry name" value="Phage_phiJL001_Gp84_N"/>
    <property type="match status" value="1"/>
</dbReference>
<evidence type="ECO:0000259" key="1">
    <source>
        <dbReference type="Pfam" id="PF09356"/>
    </source>
</evidence>
<sequence>MGGGEQGLLDHAASGLTTLCHAWAIERTDGKVFAFTDHDLPLAFEGFAFQADAGLSAGAIAQTTGLAVDNTEAMGALSHASIREDEIEQGRFDGAAVKAWLVNWQDTDQRMLKFSGSIGELRRIDGAFRAELRGLTEVLNRPLGRVYQKPCTAVLGDSTCRFDLSQPGYRETRAVEQINDRRQLIWDAFEGYGEGWFERGRLEVLDGAAAGLWSVIKHDRIKDGKRVIDLWEPLRGALGPGDRVRLIAGCDKRMEICRLKFDNLINFQGFPDIPSEDWVVAVPKSKGANTGGSRR</sequence>
<dbReference type="AlphaFoldDB" id="A0A2T6CGR7"/>
<proteinExistence type="predicted"/>
<name>A0A2T6CGR7_9RHOB</name>
<dbReference type="Pfam" id="PF09356">
    <property type="entry name" value="Phage_BR0599"/>
    <property type="match status" value="1"/>
</dbReference>
<accession>A0A2T6CGR7</accession>
<dbReference type="OrthoDB" id="1633386at2"/>
<gene>
    <name evidence="2" type="ORF">C8N31_103173</name>
</gene>
<feature type="domain" description="Bacteriophage phiJL001 Gp84 C-terminal" evidence="1">
    <location>
        <begin position="195"/>
        <end position="277"/>
    </location>
</feature>
<comment type="caution">
    <text evidence="2">The sequence shown here is derived from an EMBL/GenBank/DDBJ whole genome shotgun (WGS) entry which is preliminary data.</text>
</comment>
<dbReference type="EMBL" id="QBKU01000003">
    <property type="protein sequence ID" value="PTX74696.1"/>
    <property type="molecule type" value="Genomic_DNA"/>
</dbReference>
<dbReference type="NCBIfam" id="TIGR02218">
    <property type="entry name" value="phg_TIGR02218"/>
    <property type="match status" value="1"/>
</dbReference>
<dbReference type="InterPro" id="IPR011928">
    <property type="entry name" value="Phage_phiJL001_Gp84"/>
</dbReference>
<organism evidence="2 3">
    <name type="scientific">Sulfitobacter mediterraneus</name>
    <dbReference type="NCBI Taxonomy" id="83219"/>
    <lineage>
        <taxon>Bacteria</taxon>
        <taxon>Pseudomonadati</taxon>
        <taxon>Pseudomonadota</taxon>
        <taxon>Alphaproteobacteria</taxon>
        <taxon>Rhodobacterales</taxon>
        <taxon>Roseobacteraceae</taxon>
        <taxon>Sulfitobacter</taxon>
    </lineage>
</organism>
<evidence type="ECO:0000313" key="3">
    <source>
        <dbReference type="Proteomes" id="UP000244092"/>
    </source>
</evidence>
<protein>
    <submittedName>
        <fullName evidence="2">Putative phage protein (TIGR02218 family)</fullName>
    </submittedName>
</protein>
<dbReference type="InterPro" id="IPR018964">
    <property type="entry name" value="Phage_phiJL001_Gp84_C"/>
</dbReference>